<reference evidence="9 10" key="1">
    <citation type="submission" date="2019-09" db="EMBL/GenBank/DDBJ databases">
        <title>Distinct polysaccharide growth profiles of human intestinal Prevotella copri isolates.</title>
        <authorList>
            <person name="Fehlner-Peach H."/>
            <person name="Magnabosco C."/>
            <person name="Raghavan V."/>
            <person name="Scher J.U."/>
            <person name="Tett A."/>
            <person name="Cox L.M."/>
            <person name="Gottsegen C."/>
            <person name="Watters A."/>
            <person name="Wiltshire- Gordon J.D."/>
            <person name="Segata N."/>
            <person name="Bonneau R."/>
            <person name="Littman D.R."/>
        </authorList>
    </citation>
    <scope>NUCLEOTIDE SEQUENCE [LARGE SCALE GENOMIC DNA]</scope>
    <source>
        <strain evidence="10">iA622</strain>
    </source>
</reference>
<evidence type="ECO:0000313" key="9">
    <source>
        <dbReference type="EMBL" id="MQN79436.1"/>
    </source>
</evidence>
<comment type="subcellular location">
    <subcellularLocation>
        <location evidence="6">Cell membrane</location>
        <topology evidence="6">Single-pass membrane protein</topology>
    </subcellularLocation>
</comment>
<evidence type="ECO:0000256" key="7">
    <source>
        <dbReference type="SAM" id="MobiDB-lite"/>
    </source>
</evidence>
<keyword evidence="5 6" id="KW-0249">Electron transport</keyword>
<evidence type="ECO:0000256" key="6">
    <source>
        <dbReference type="HAMAP-Rule" id="MF_00479"/>
    </source>
</evidence>
<dbReference type="PANTHER" id="PTHR36118">
    <property type="entry name" value="ION-TRANSLOCATING OXIDOREDUCTASE COMPLEX SUBUNIT G"/>
    <property type="match status" value="1"/>
</dbReference>
<dbReference type="HAMAP" id="MF_00479">
    <property type="entry name" value="RsxG_RnfG"/>
    <property type="match status" value="1"/>
</dbReference>
<keyword evidence="6" id="KW-0812">Transmembrane</keyword>
<proteinExistence type="inferred from homology"/>
<evidence type="ECO:0000256" key="3">
    <source>
        <dbReference type="ARBA" id="ARBA00022630"/>
    </source>
</evidence>
<accession>A0A6G1TWA4</accession>
<feature type="domain" description="FMN-binding" evidence="8">
    <location>
        <begin position="100"/>
        <end position="193"/>
    </location>
</feature>
<keyword evidence="3 6" id="KW-0285">Flavoprotein</keyword>
<organism evidence="9 10">
    <name type="scientific">Segatella copri</name>
    <dbReference type="NCBI Taxonomy" id="165179"/>
    <lineage>
        <taxon>Bacteria</taxon>
        <taxon>Pseudomonadati</taxon>
        <taxon>Bacteroidota</taxon>
        <taxon>Bacteroidia</taxon>
        <taxon>Bacteroidales</taxon>
        <taxon>Prevotellaceae</taxon>
        <taxon>Segatella</taxon>
    </lineage>
</organism>
<gene>
    <name evidence="6" type="primary">rnfG</name>
    <name evidence="9" type="ORF">F7D73_00335</name>
</gene>
<evidence type="ECO:0000256" key="5">
    <source>
        <dbReference type="ARBA" id="ARBA00022982"/>
    </source>
</evidence>
<dbReference type="RefSeq" id="WP_153121762.1">
    <property type="nucleotide sequence ID" value="NZ_VZCB01000003.1"/>
</dbReference>
<dbReference type="OrthoDB" id="9794010at2"/>
<sequence>MQKLESSLKNMVLVLVGVALVVGAVLAYINHLTSGPIAEKAAQSLATGIKSVMGTEGLQVAEPEEVKQEFGGKEFTFILHKCSDKSGKELGAAVESTTGGFGGDLKVLVGFDTEGKIMGYTILQASETPGLGAKATTWFQKDGKGSIIGKTPKDGDLHVSKDDKGGNAVDAITASTITSRAFLKAINQAYAAYAGKNVDGESGASQKADAESGASKVEHNEKKG</sequence>
<dbReference type="GO" id="GO:0022900">
    <property type="term" value="P:electron transport chain"/>
    <property type="evidence" value="ECO:0007669"/>
    <property type="project" value="UniProtKB-UniRule"/>
</dbReference>
<keyword evidence="6" id="KW-1133">Transmembrane helix</keyword>
<comment type="cofactor">
    <cofactor evidence="6">
        <name>FMN</name>
        <dbReference type="ChEBI" id="CHEBI:58210"/>
    </cofactor>
</comment>
<dbReference type="NCBIfam" id="TIGR01947">
    <property type="entry name" value="rnfG"/>
    <property type="match status" value="1"/>
</dbReference>
<dbReference type="EC" id="7.-.-.-" evidence="6"/>
<evidence type="ECO:0000313" key="10">
    <source>
        <dbReference type="Proteomes" id="UP000480425"/>
    </source>
</evidence>
<keyword evidence="2 6" id="KW-0597">Phosphoprotein</keyword>
<evidence type="ECO:0000259" key="8">
    <source>
        <dbReference type="SMART" id="SM00900"/>
    </source>
</evidence>
<keyword evidence="6" id="KW-0472">Membrane</keyword>
<dbReference type="Proteomes" id="UP000480425">
    <property type="component" value="Unassembled WGS sequence"/>
</dbReference>
<keyword evidence="6" id="KW-1278">Translocase</keyword>
<keyword evidence="4 6" id="KW-0288">FMN</keyword>
<name>A0A6G1TWA4_9BACT</name>
<dbReference type="GO" id="GO:0010181">
    <property type="term" value="F:FMN binding"/>
    <property type="evidence" value="ECO:0007669"/>
    <property type="project" value="InterPro"/>
</dbReference>
<comment type="caution">
    <text evidence="9">The sequence shown here is derived from an EMBL/GenBank/DDBJ whole genome shotgun (WGS) entry which is preliminary data.</text>
</comment>
<evidence type="ECO:0000256" key="4">
    <source>
        <dbReference type="ARBA" id="ARBA00022643"/>
    </source>
</evidence>
<dbReference type="InterPro" id="IPR007329">
    <property type="entry name" value="FMN-bd"/>
</dbReference>
<dbReference type="EMBL" id="VZCB01000003">
    <property type="protein sequence ID" value="MQN79436.1"/>
    <property type="molecule type" value="Genomic_DNA"/>
</dbReference>
<comment type="similarity">
    <text evidence="6">Belongs to the RnfG family.</text>
</comment>
<dbReference type="GO" id="GO:0009055">
    <property type="term" value="F:electron transfer activity"/>
    <property type="evidence" value="ECO:0007669"/>
    <property type="project" value="InterPro"/>
</dbReference>
<dbReference type="AlphaFoldDB" id="A0A6G1TWA4"/>
<protein>
    <recommendedName>
        <fullName evidence="6">Ion-translocating oxidoreductase complex subunit G</fullName>
        <ecNumber evidence="6">7.-.-.-</ecNumber>
    </recommendedName>
    <alternativeName>
        <fullName evidence="6">Rnf electron transport complex subunit G</fullName>
    </alternativeName>
</protein>
<dbReference type="SMART" id="SM00900">
    <property type="entry name" value="FMN_bind"/>
    <property type="match status" value="1"/>
</dbReference>
<keyword evidence="1 6" id="KW-0813">Transport</keyword>
<dbReference type="PANTHER" id="PTHR36118:SF1">
    <property type="entry name" value="ION-TRANSLOCATING OXIDOREDUCTASE COMPLEX SUBUNIT G"/>
    <property type="match status" value="1"/>
</dbReference>
<dbReference type="PIRSF" id="PIRSF006091">
    <property type="entry name" value="E_trnsport_RnfG"/>
    <property type="match status" value="1"/>
</dbReference>
<feature type="modified residue" description="FMN phosphoryl threonine" evidence="6">
    <location>
        <position position="176"/>
    </location>
</feature>
<dbReference type="InterPro" id="IPR010209">
    <property type="entry name" value="Ion_transpt_RnfG/RsxG"/>
</dbReference>
<dbReference type="Pfam" id="PF04205">
    <property type="entry name" value="FMN_bind"/>
    <property type="match status" value="1"/>
</dbReference>
<evidence type="ECO:0000256" key="1">
    <source>
        <dbReference type="ARBA" id="ARBA00022448"/>
    </source>
</evidence>
<comment type="subunit">
    <text evidence="6">The complex is composed of six subunits: RnfA, RnfB, RnfC, RnfD, RnfE and RnfG.</text>
</comment>
<comment type="function">
    <text evidence="6">Part of a membrane-bound complex that couples electron transfer with translocation of ions across the membrane.</text>
</comment>
<evidence type="ECO:0000256" key="2">
    <source>
        <dbReference type="ARBA" id="ARBA00022553"/>
    </source>
</evidence>
<dbReference type="GO" id="GO:0005886">
    <property type="term" value="C:plasma membrane"/>
    <property type="evidence" value="ECO:0007669"/>
    <property type="project" value="UniProtKB-SubCell"/>
</dbReference>
<feature type="region of interest" description="Disordered" evidence="7">
    <location>
        <begin position="198"/>
        <end position="224"/>
    </location>
</feature>
<keyword evidence="6" id="KW-1003">Cell membrane</keyword>